<comment type="caution">
    <text evidence="8">The sequence shown here is derived from an EMBL/GenBank/DDBJ whole genome shotgun (WGS) entry which is preliminary data.</text>
</comment>
<proteinExistence type="predicted"/>
<dbReference type="Proteomes" id="UP001501057">
    <property type="component" value="Unassembled WGS sequence"/>
</dbReference>
<dbReference type="Pfam" id="PF00746">
    <property type="entry name" value="Gram_pos_anchor"/>
    <property type="match status" value="1"/>
</dbReference>
<evidence type="ECO:0000256" key="2">
    <source>
        <dbReference type="ARBA" id="ARBA00022525"/>
    </source>
</evidence>
<keyword evidence="5" id="KW-0812">Transmembrane</keyword>
<keyword evidence="2" id="KW-0964">Secreted</keyword>
<organism evidence="8 9">
    <name type="scientific">Aeromicrobium alkaliterrae</name>
    <dbReference type="NCBI Taxonomy" id="302168"/>
    <lineage>
        <taxon>Bacteria</taxon>
        <taxon>Bacillati</taxon>
        <taxon>Actinomycetota</taxon>
        <taxon>Actinomycetes</taxon>
        <taxon>Propionibacteriales</taxon>
        <taxon>Nocardioidaceae</taxon>
        <taxon>Aeromicrobium</taxon>
    </lineage>
</organism>
<feature type="transmembrane region" description="Helical" evidence="5">
    <location>
        <begin position="163"/>
        <end position="183"/>
    </location>
</feature>
<evidence type="ECO:0000313" key="8">
    <source>
        <dbReference type="EMBL" id="GAA1745071.1"/>
    </source>
</evidence>
<keyword evidence="1" id="KW-0134">Cell wall</keyword>
<keyword evidence="9" id="KW-1185">Reference proteome</keyword>
<accession>A0ABN2JZU1</accession>
<dbReference type="EMBL" id="BAAAME010000004">
    <property type="protein sequence ID" value="GAA1745071.1"/>
    <property type="molecule type" value="Genomic_DNA"/>
</dbReference>
<evidence type="ECO:0000313" key="9">
    <source>
        <dbReference type="Proteomes" id="UP001501057"/>
    </source>
</evidence>
<name>A0ABN2JZU1_9ACTN</name>
<evidence type="ECO:0000256" key="5">
    <source>
        <dbReference type="SAM" id="Phobius"/>
    </source>
</evidence>
<keyword evidence="5" id="KW-0472">Membrane</keyword>
<keyword evidence="4" id="KW-0572">Peptidoglycan-anchor</keyword>
<feature type="chain" id="PRO_5045784584" description="Gram-positive cocci surface proteins LPxTG domain-containing protein" evidence="6">
    <location>
        <begin position="27"/>
        <end position="188"/>
    </location>
</feature>
<dbReference type="NCBIfam" id="TIGR01167">
    <property type="entry name" value="LPXTG_anchor"/>
    <property type="match status" value="1"/>
</dbReference>
<dbReference type="RefSeq" id="WP_344202418.1">
    <property type="nucleotide sequence ID" value="NZ_BAAAME010000004.1"/>
</dbReference>
<gene>
    <name evidence="8" type="ORF">GCM10009710_26370</name>
</gene>
<feature type="signal peptide" evidence="6">
    <location>
        <begin position="1"/>
        <end position="26"/>
    </location>
</feature>
<evidence type="ECO:0000259" key="7">
    <source>
        <dbReference type="Pfam" id="PF00746"/>
    </source>
</evidence>
<evidence type="ECO:0000256" key="4">
    <source>
        <dbReference type="ARBA" id="ARBA00023088"/>
    </source>
</evidence>
<dbReference type="InterPro" id="IPR019931">
    <property type="entry name" value="LPXTG_anchor"/>
</dbReference>
<protein>
    <recommendedName>
        <fullName evidence="7">Gram-positive cocci surface proteins LPxTG domain-containing protein</fullName>
    </recommendedName>
</protein>
<keyword evidence="3 6" id="KW-0732">Signal</keyword>
<reference evidence="8 9" key="1">
    <citation type="journal article" date="2019" name="Int. J. Syst. Evol. Microbiol.">
        <title>The Global Catalogue of Microorganisms (GCM) 10K type strain sequencing project: providing services to taxonomists for standard genome sequencing and annotation.</title>
        <authorList>
            <consortium name="The Broad Institute Genomics Platform"/>
            <consortium name="The Broad Institute Genome Sequencing Center for Infectious Disease"/>
            <person name="Wu L."/>
            <person name="Ma J."/>
        </authorList>
    </citation>
    <scope>NUCLEOTIDE SEQUENCE [LARGE SCALE GENOMIC DNA]</scope>
    <source>
        <strain evidence="8 9">JCM 13518</strain>
    </source>
</reference>
<evidence type="ECO:0000256" key="6">
    <source>
        <dbReference type="SAM" id="SignalP"/>
    </source>
</evidence>
<keyword evidence="5" id="KW-1133">Transmembrane helix</keyword>
<evidence type="ECO:0000256" key="3">
    <source>
        <dbReference type="ARBA" id="ARBA00022729"/>
    </source>
</evidence>
<sequence>MRKTLVALAATVTGLIVAFAPTAANAYPDPVLTNLGGNAADGVVAPGENFTLTGQFDGVDCDPWIATFTGGALTPNSGSGTSFSVSGTAPTTAGSYTISFTCTYDDGTPAATTAPVAFTPGAVVQTVTLPFAVQVVSPGTAAPGTGTGTNASNGVLPSTGGPALLLLAAGGALVIAGGATVALRRRNA</sequence>
<feature type="domain" description="Gram-positive cocci surface proteins LPxTG" evidence="7">
    <location>
        <begin position="150"/>
        <end position="187"/>
    </location>
</feature>
<evidence type="ECO:0000256" key="1">
    <source>
        <dbReference type="ARBA" id="ARBA00022512"/>
    </source>
</evidence>